<dbReference type="SUPFAM" id="SSF55961">
    <property type="entry name" value="Bet v1-like"/>
    <property type="match status" value="1"/>
</dbReference>
<evidence type="ECO:0000259" key="2">
    <source>
        <dbReference type="Pfam" id="PF08327"/>
    </source>
</evidence>
<dbReference type="AlphaFoldDB" id="A0A6C0P6W5"/>
<dbReference type="Pfam" id="PF08327">
    <property type="entry name" value="AHSA1"/>
    <property type="match status" value="1"/>
</dbReference>
<evidence type="ECO:0000313" key="4">
    <source>
        <dbReference type="Proteomes" id="UP000479114"/>
    </source>
</evidence>
<dbReference type="KEGG" id="prz:GZH47_27465"/>
<dbReference type="RefSeq" id="WP_162644158.1">
    <property type="nucleotide sequence ID" value="NZ_CP048286.1"/>
</dbReference>
<dbReference type="InterPro" id="IPR023393">
    <property type="entry name" value="START-like_dom_sf"/>
</dbReference>
<sequence length="167" mass="18949">MSQQNVEELVLVRTLNAPRELVFKVFTQAEHLVKWWGPKGLTMNVATVDLRPGGLFHYSMKLPDGQEMWGKFVFREIVEPELLVFTNAFSDAEGNTLRHPASPSWPLEILNTLLFEDDNGKTKLTMRGIPYAASEEERQTFDANRSNVQQGFAGTFAQLDEYLATLV</sequence>
<protein>
    <submittedName>
        <fullName evidence="3">SRPBCC domain-containing protein</fullName>
    </submittedName>
</protein>
<evidence type="ECO:0000256" key="1">
    <source>
        <dbReference type="ARBA" id="ARBA00006817"/>
    </source>
</evidence>
<proteinExistence type="inferred from homology"/>
<name>A0A6C0P6W5_9BACL</name>
<dbReference type="InterPro" id="IPR013538">
    <property type="entry name" value="ASHA1/2-like_C"/>
</dbReference>
<gene>
    <name evidence="3" type="ORF">GZH47_27465</name>
</gene>
<dbReference type="EMBL" id="CP048286">
    <property type="protein sequence ID" value="QHW34165.1"/>
    <property type="molecule type" value="Genomic_DNA"/>
</dbReference>
<dbReference type="Proteomes" id="UP000479114">
    <property type="component" value="Chromosome"/>
</dbReference>
<comment type="similarity">
    <text evidence="1">Belongs to the AHA1 family.</text>
</comment>
<accession>A0A6C0P6W5</accession>
<evidence type="ECO:0000313" key="3">
    <source>
        <dbReference type="EMBL" id="QHW34165.1"/>
    </source>
</evidence>
<keyword evidence="4" id="KW-1185">Reference proteome</keyword>
<organism evidence="3 4">
    <name type="scientific">Paenibacillus rhizovicinus</name>
    <dbReference type="NCBI Taxonomy" id="2704463"/>
    <lineage>
        <taxon>Bacteria</taxon>
        <taxon>Bacillati</taxon>
        <taxon>Bacillota</taxon>
        <taxon>Bacilli</taxon>
        <taxon>Bacillales</taxon>
        <taxon>Paenibacillaceae</taxon>
        <taxon>Paenibacillus</taxon>
    </lineage>
</organism>
<dbReference type="Gene3D" id="3.30.530.20">
    <property type="match status" value="1"/>
</dbReference>
<reference evidence="3 4" key="1">
    <citation type="submission" date="2020-02" db="EMBL/GenBank/DDBJ databases">
        <title>Paenibacillus sp. nov., isolated from rhizosphere soil of tomato.</title>
        <authorList>
            <person name="Weon H.-Y."/>
            <person name="Lee S.A."/>
        </authorList>
    </citation>
    <scope>NUCLEOTIDE SEQUENCE [LARGE SCALE GENOMIC DNA]</scope>
    <source>
        <strain evidence="3 4">14171R-81</strain>
    </source>
</reference>
<feature type="domain" description="Activator of Hsp90 ATPase homologue 1/2-like C-terminal" evidence="2">
    <location>
        <begin position="16"/>
        <end position="163"/>
    </location>
</feature>